<dbReference type="InterPro" id="IPR027417">
    <property type="entry name" value="P-loop_NTPase"/>
</dbReference>
<dbReference type="InterPro" id="IPR003439">
    <property type="entry name" value="ABC_transporter-like_ATP-bd"/>
</dbReference>
<reference evidence="4" key="4">
    <citation type="submission" date="2019-03" db="UniProtKB">
        <authorList>
            <consortium name="EnsemblPlants"/>
        </authorList>
    </citation>
    <scope>IDENTIFICATION</scope>
</reference>
<dbReference type="GO" id="GO:0042626">
    <property type="term" value="F:ATPase-coupled transmembrane transporter activity"/>
    <property type="evidence" value="ECO:0007669"/>
    <property type="project" value="TreeGrafter"/>
</dbReference>
<reference evidence="5" key="2">
    <citation type="journal article" date="2017" name="Nat. Plants">
        <title>The Aegilops tauschii genome reveals multiple impacts of transposons.</title>
        <authorList>
            <person name="Zhao G."/>
            <person name="Zou C."/>
            <person name="Li K."/>
            <person name="Wang K."/>
            <person name="Li T."/>
            <person name="Gao L."/>
            <person name="Zhang X."/>
            <person name="Wang H."/>
            <person name="Yang Z."/>
            <person name="Liu X."/>
            <person name="Jiang W."/>
            <person name="Mao L."/>
            <person name="Kong X."/>
            <person name="Jiao Y."/>
            <person name="Jia J."/>
        </authorList>
    </citation>
    <scope>NUCLEOTIDE SEQUENCE [LARGE SCALE GENOMIC DNA]</scope>
    <source>
        <strain evidence="5">cv. AL8/78</strain>
    </source>
</reference>
<evidence type="ECO:0000313" key="5">
    <source>
        <dbReference type="Proteomes" id="UP000015105"/>
    </source>
</evidence>
<dbReference type="Gene3D" id="3.40.50.300">
    <property type="entry name" value="P-loop containing nucleotide triphosphate hydrolases"/>
    <property type="match status" value="1"/>
</dbReference>
<keyword evidence="5" id="KW-1185">Reference proteome</keyword>
<keyword evidence="2" id="KW-0067">ATP-binding</keyword>
<dbReference type="GO" id="GO:0005524">
    <property type="term" value="F:ATP binding"/>
    <property type="evidence" value="ECO:0007669"/>
    <property type="project" value="UniProtKB-KW"/>
</dbReference>
<accession>A0A453QS71</accession>
<dbReference type="Pfam" id="PF00005">
    <property type="entry name" value="ABC_tran"/>
    <property type="match status" value="1"/>
</dbReference>
<evidence type="ECO:0000256" key="1">
    <source>
        <dbReference type="ARBA" id="ARBA00022741"/>
    </source>
</evidence>
<dbReference type="SUPFAM" id="SSF52540">
    <property type="entry name" value="P-loop containing nucleoside triphosphate hydrolases"/>
    <property type="match status" value="1"/>
</dbReference>
<evidence type="ECO:0000313" key="4">
    <source>
        <dbReference type="EnsemblPlants" id="AET7Gv20304100.8"/>
    </source>
</evidence>
<dbReference type="PANTHER" id="PTHR24223:SF369">
    <property type="entry name" value="ABC TRANSPORTER C FAMILY MEMBER 10"/>
    <property type="match status" value="1"/>
</dbReference>
<dbReference type="Proteomes" id="UP000015105">
    <property type="component" value="Chromosome 7D"/>
</dbReference>
<reference evidence="5" key="1">
    <citation type="journal article" date="2014" name="Science">
        <title>Ancient hybridizations among the ancestral genomes of bread wheat.</title>
        <authorList>
            <consortium name="International Wheat Genome Sequencing Consortium,"/>
            <person name="Marcussen T."/>
            <person name="Sandve S.R."/>
            <person name="Heier L."/>
            <person name="Spannagl M."/>
            <person name="Pfeifer M."/>
            <person name="Jakobsen K.S."/>
            <person name="Wulff B.B."/>
            <person name="Steuernagel B."/>
            <person name="Mayer K.F."/>
            <person name="Olsen O.A."/>
        </authorList>
    </citation>
    <scope>NUCLEOTIDE SEQUENCE [LARGE SCALE GENOMIC DNA]</scope>
    <source>
        <strain evidence="5">cv. AL8/78</strain>
    </source>
</reference>
<dbReference type="PANTHER" id="PTHR24223">
    <property type="entry name" value="ATP-BINDING CASSETTE SUB-FAMILY C"/>
    <property type="match status" value="1"/>
</dbReference>
<keyword evidence="1" id="KW-0547">Nucleotide-binding</keyword>
<dbReference type="GO" id="GO:0016887">
    <property type="term" value="F:ATP hydrolysis activity"/>
    <property type="evidence" value="ECO:0007669"/>
    <property type="project" value="InterPro"/>
</dbReference>
<feature type="domain" description="ABC transporter" evidence="3">
    <location>
        <begin position="96"/>
        <end position="180"/>
    </location>
</feature>
<organism evidence="4 5">
    <name type="scientific">Aegilops tauschii subsp. strangulata</name>
    <name type="common">Goatgrass</name>
    <dbReference type="NCBI Taxonomy" id="200361"/>
    <lineage>
        <taxon>Eukaryota</taxon>
        <taxon>Viridiplantae</taxon>
        <taxon>Streptophyta</taxon>
        <taxon>Embryophyta</taxon>
        <taxon>Tracheophyta</taxon>
        <taxon>Spermatophyta</taxon>
        <taxon>Magnoliopsida</taxon>
        <taxon>Liliopsida</taxon>
        <taxon>Poales</taxon>
        <taxon>Poaceae</taxon>
        <taxon>BOP clade</taxon>
        <taxon>Pooideae</taxon>
        <taxon>Triticodae</taxon>
        <taxon>Triticeae</taxon>
        <taxon>Triticinae</taxon>
        <taxon>Aegilops</taxon>
    </lineage>
</organism>
<dbReference type="GO" id="GO:0016020">
    <property type="term" value="C:membrane"/>
    <property type="evidence" value="ECO:0007669"/>
    <property type="project" value="TreeGrafter"/>
</dbReference>
<dbReference type="Gramene" id="AET7Gv20304100.8">
    <property type="protein sequence ID" value="AET7Gv20304100.8"/>
    <property type="gene ID" value="AET7Gv20304100"/>
</dbReference>
<proteinExistence type="predicted"/>
<dbReference type="FunFam" id="3.40.50.300:FF:003838">
    <property type="entry name" value="ATP-dependent bile acid permease, putative"/>
    <property type="match status" value="1"/>
</dbReference>
<evidence type="ECO:0000256" key="2">
    <source>
        <dbReference type="ARBA" id="ARBA00022840"/>
    </source>
</evidence>
<protein>
    <recommendedName>
        <fullName evidence="3">ABC transporter domain-containing protein</fullName>
    </recommendedName>
</protein>
<sequence>YYLASAKELMRINGFVGMALSYGLSLNTSFVSSIQTQCNIANQIISVERVSQYMDIPSEAAEVVEENRPLPDWPEVGNVELRDLKIRYRKDAPLVLHGITCKFEGGDKIGVVGRTGSGKTTLIGALFRLVEPAEGKIIIDSVDISTIGLHDLRSRLGIIPQDPTLFQGTIRYNLDPLGQFSDQQIWEVRVILVGVYSHTSHQPSPVSCFIIVYVHFKRNR</sequence>
<dbReference type="EnsemblPlants" id="AET7Gv20304100.8">
    <property type="protein sequence ID" value="AET7Gv20304100.8"/>
    <property type="gene ID" value="AET7Gv20304100"/>
</dbReference>
<evidence type="ECO:0000259" key="3">
    <source>
        <dbReference type="Pfam" id="PF00005"/>
    </source>
</evidence>
<name>A0A453QS71_AEGTS</name>
<reference evidence="4" key="5">
    <citation type="journal article" date="2021" name="G3 (Bethesda)">
        <title>Aegilops tauschii genome assembly Aet v5.0 features greater sequence contiguity and improved annotation.</title>
        <authorList>
            <person name="Wang L."/>
            <person name="Zhu T."/>
            <person name="Rodriguez J.C."/>
            <person name="Deal K.R."/>
            <person name="Dubcovsky J."/>
            <person name="McGuire P.E."/>
            <person name="Lux T."/>
            <person name="Spannagl M."/>
            <person name="Mayer K.F.X."/>
            <person name="Baldrich P."/>
            <person name="Meyers B.C."/>
            <person name="Huo N."/>
            <person name="Gu Y.Q."/>
            <person name="Zhou H."/>
            <person name="Devos K.M."/>
            <person name="Bennetzen J.L."/>
            <person name="Unver T."/>
            <person name="Budak H."/>
            <person name="Gulick P.J."/>
            <person name="Galiba G."/>
            <person name="Kalapos B."/>
            <person name="Nelson D.R."/>
            <person name="Li P."/>
            <person name="You F.M."/>
            <person name="Luo M.C."/>
            <person name="Dvorak J."/>
        </authorList>
    </citation>
    <scope>NUCLEOTIDE SEQUENCE [LARGE SCALE GENOMIC DNA]</scope>
    <source>
        <strain evidence="4">cv. AL8/78</strain>
    </source>
</reference>
<dbReference type="AlphaFoldDB" id="A0A453QS71"/>
<reference evidence="4" key="3">
    <citation type="journal article" date="2017" name="Nature">
        <title>Genome sequence of the progenitor of the wheat D genome Aegilops tauschii.</title>
        <authorList>
            <person name="Luo M.C."/>
            <person name="Gu Y.Q."/>
            <person name="Puiu D."/>
            <person name="Wang H."/>
            <person name="Twardziok S.O."/>
            <person name="Deal K.R."/>
            <person name="Huo N."/>
            <person name="Zhu T."/>
            <person name="Wang L."/>
            <person name="Wang Y."/>
            <person name="McGuire P.E."/>
            <person name="Liu S."/>
            <person name="Long H."/>
            <person name="Ramasamy R.K."/>
            <person name="Rodriguez J.C."/>
            <person name="Van S.L."/>
            <person name="Yuan L."/>
            <person name="Wang Z."/>
            <person name="Xia Z."/>
            <person name="Xiao L."/>
            <person name="Anderson O.D."/>
            <person name="Ouyang S."/>
            <person name="Liang Y."/>
            <person name="Zimin A.V."/>
            <person name="Pertea G."/>
            <person name="Qi P."/>
            <person name="Bennetzen J.L."/>
            <person name="Dai X."/>
            <person name="Dawson M.W."/>
            <person name="Muller H.G."/>
            <person name="Kugler K."/>
            <person name="Rivarola-Duarte L."/>
            <person name="Spannagl M."/>
            <person name="Mayer K.F.X."/>
            <person name="Lu F.H."/>
            <person name="Bevan M.W."/>
            <person name="Leroy P."/>
            <person name="Li P."/>
            <person name="You F.M."/>
            <person name="Sun Q."/>
            <person name="Liu Z."/>
            <person name="Lyons E."/>
            <person name="Wicker T."/>
            <person name="Salzberg S.L."/>
            <person name="Devos K.M."/>
            <person name="Dvorak J."/>
        </authorList>
    </citation>
    <scope>NUCLEOTIDE SEQUENCE [LARGE SCALE GENOMIC DNA]</scope>
    <source>
        <strain evidence="4">cv. AL8/78</strain>
    </source>
</reference>
<dbReference type="InterPro" id="IPR050173">
    <property type="entry name" value="ABC_transporter_C-like"/>
</dbReference>